<dbReference type="InterPro" id="IPR028081">
    <property type="entry name" value="Leu-bd"/>
</dbReference>
<feature type="chain" id="PRO_5030568305" evidence="5">
    <location>
        <begin position="28"/>
        <end position="390"/>
    </location>
</feature>
<evidence type="ECO:0000256" key="3">
    <source>
        <dbReference type="ARBA" id="ARBA00022729"/>
    </source>
</evidence>
<dbReference type="Proteomes" id="UP000536262">
    <property type="component" value="Unassembled WGS sequence"/>
</dbReference>
<evidence type="ECO:0000313" key="7">
    <source>
        <dbReference type="EMBL" id="MBB6356487.1"/>
    </source>
</evidence>
<dbReference type="InterPro" id="IPR051010">
    <property type="entry name" value="BCAA_transport"/>
</dbReference>
<gene>
    <name evidence="7" type="ORF">GGR00_004299</name>
</gene>
<keyword evidence="4" id="KW-0029">Amino-acid transport</keyword>
<evidence type="ECO:0000256" key="5">
    <source>
        <dbReference type="SAM" id="SignalP"/>
    </source>
</evidence>
<keyword evidence="8" id="KW-1185">Reference proteome</keyword>
<dbReference type="GO" id="GO:0006865">
    <property type="term" value="P:amino acid transport"/>
    <property type="evidence" value="ECO:0007669"/>
    <property type="project" value="UniProtKB-KW"/>
</dbReference>
<dbReference type="RefSeq" id="WP_184700910.1">
    <property type="nucleotide sequence ID" value="NZ_BAABEG010000002.1"/>
</dbReference>
<dbReference type="InterPro" id="IPR000709">
    <property type="entry name" value="Leu_Ile_Val-bd"/>
</dbReference>
<comment type="similarity">
    <text evidence="1">Belongs to the leucine-binding protein family.</text>
</comment>
<accession>A0A7X0KMU1</accession>
<dbReference type="SUPFAM" id="SSF53822">
    <property type="entry name" value="Periplasmic binding protein-like I"/>
    <property type="match status" value="1"/>
</dbReference>
<comment type="caution">
    <text evidence="7">The sequence shown here is derived from an EMBL/GenBank/DDBJ whole genome shotgun (WGS) entry which is preliminary data.</text>
</comment>
<reference evidence="7 8" key="1">
    <citation type="submission" date="2020-08" db="EMBL/GenBank/DDBJ databases">
        <title>Genomic Encyclopedia of Type Strains, Phase IV (KMG-IV): sequencing the most valuable type-strain genomes for metagenomic binning, comparative biology and taxonomic classification.</title>
        <authorList>
            <person name="Goeker M."/>
        </authorList>
    </citation>
    <scope>NUCLEOTIDE SEQUENCE [LARGE SCALE GENOMIC DNA]</scope>
    <source>
        <strain evidence="7 8">DSM 7051</strain>
    </source>
</reference>
<dbReference type="InterPro" id="IPR028082">
    <property type="entry name" value="Peripla_BP_I"/>
</dbReference>
<sequence>MKKAAVFSTGTAMMLVSALMAAQGAMAQEKEPVVVGVISNLSGPESKLGTEAVGLAELYVEHINAKGGVDGRKFELVVGDNENNPDKFISLGKRFMQQRNVMGFTGTAGSGEMLAFEKAVKNTSVPICLSYTMGNKNVGPDLPSVFRIGPYNGQVAKLMANYLQKKEWKNVVVLAERSAFGTDFADALQALGNDDFKVDVVSYDPQAVDLSPMLVPVARQEVQPDAVVVVGYGPAIYTSAARIREAGIKSQIIGTWEFPEMPEFWSAAGDAGVGIMYSTFGISEATLTAGGKEFRKLFTDKFGREPVFYDYNEWDCLTAFTKAVEKTGSIDRETVSKAFGDLTFEGTSGEISFKQDPAPGAWNSSKAGTMFMLQMGKSGLPKGEIVEEIR</sequence>
<feature type="signal peptide" evidence="5">
    <location>
        <begin position="1"/>
        <end position="27"/>
    </location>
</feature>
<dbReference type="Pfam" id="PF13458">
    <property type="entry name" value="Peripla_BP_6"/>
    <property type="match status" value="1"/>
</dbReference>
<dbReference type="PRINTS" id="PR00337">
    <property type="entry name" value="LEUILEVALBP"/>
</dbReference>
<feature type="domain" description="Leucine-binding protein" evidence="6">
    <location>
        <begin position="32"/>
        <end position="355"/>
    </location>
</feature>
<evidence type="ECO:0000259" key="6">
    <source>
        <dbReference type="Pfam" id="PF13458"/>
    </source>
</evidence>
<dbReference type="PANTHER" id="PTHR30483:SF6">
    <property type="entry name" value="PERIPLASMIC BINDING PROTEIN OF ABC TRANSPORTER FOR NATURAL AMINO ACIDS"/>
    <property type="match status" value="1"/>
</dbReference>
<dbReference type="AlphaFoldDB" id="A0A7X0KMU1"/>
<evidence type="ECO:0000256" key="4">
    <source>
        <dbReference type="ARBA" id="ARBA00022970"/>
    </source>
</evidence>
<keyword evidence="3 5" id="KW-0732">Signal</keyword>
<dbReference type="Gene3D" id="3.40.50.2300">
    <property type="match status" value="2"/>
</dbReference>
<proteinExistence type="inferred from homology"/>
<evidence type="ECO:0000313" key="8">
    <source>
        <dbReference type="Proteomes" id="UP000536262"/>
    </source>
</evidence>
<name>A0A7X0KMU1_9HYPH</name>
<dbReference type="EMBL" id="JACHOU010000014">
    <property type="protein sequence ID" value="MBB6356487.1"/>
    <property type="molecule type" value="Genomic_DNA"/>
</dbReference>
<organism evidence="7 8">
    <name type="scientific">Aminobacter aganoensis</name>
    <dbReference type="NCBI Taxonomy" id="83264"/>
    <lineage>
        <taxon>Bacteria</taxon>
        <taxon>Pseudomonadati</taxon>
        <taxon>Pseudomonadota</taxon>
        <taxon>Alphaproteobacteria</taxon>
        <taxon>Hyphomicrobiales</taxon>
        <taxon>Phyllobacteriaceae</taxon>
        <taxon>Aminobacter</taxon>
    </lineage>
</organism>
<protein>
    <submittedName>
        <fullName evidence="7">Branched-chain amino acid transport system substrate-binding protein</fullName>
    </submittedName>
</protein>
<dbReference type="PANTHER" id="PTHR30483">
    <property type="entry name" value="LEUCINE-SPECIFIC-BINDING PROTEIN"/>
    <property type="match status" value="1"/>
</dbReference>
<keyword evidence="2" id="KW-0813">Transport</keyword>
<evidence type="ECO:0000256" key="1">
    <source>
        <dbReference type="ARBA" id="ARBA00010062"/>
    </source>
</evidence>
<evidence type="ECO:0000256" key="2">
    <source>
        <dbReference type="ARBA" id="ARBA00022448"/>
    </source>
</evidence>